<reference evidence="6 7" key="1">
    <citation type="submission" date="2021-12" db="EMBL/GenBank/DDBJ databases">
        <title>Genome sequencing of bacteria with rrn-lacking chromosome and rrn-plasmid.</title>
        <authorList>
            <person name="Anda M."/>
            <person name="Iwasaki W."/>
        </authorList>
    </citation>
    <scope>NUCLEOTIDE SEQUENCE [LARGE SCALE GENOMIC DNA]</scope>
    <source>
        <strain evidence="6 7">DSM 100852</strain>
        <plasmid evidence="6 7">pFA2</plasmid>
    </source>
</reference>
<dbReference type="PANTHER" id="PTHR43133:SF46">
    <property type="entry name" value="RNA POLYMERASE SIGMA-70 FACTOR ECF SUBFAMILY"/>
    <property type="match status" value="1"/>
</dbReference>
<dbReference type="InterPro" id="IPR014327">
    <property type="entry name" value="RNA_pol_sigma70_bacteroid"/>
</dbReference>
<dbReference type="AlphaFoldDB" id="A0AAU9CZN6"/>
<dbReference type="InterPro" id="IPR014284">
    <property type="entry name" value="RNA_pol_sigma-70_dom"/>
</dbReference>
<evidence type="ECO:0000256" key="2">
    <source>
        <dbReference type="ARBA" id="ARBA00023015"/>
    </source>
</evidence>
<dbReference type="InterPro" id="IPR000792">
    <property type="entry name" value="Tscrpt_reg_LuxR_C"/>
</dbReference>
<dbReference type="InterPro" id="IPR007627">
    <property type="entry name" value="RNA_pol_sigma70_r2"/>
</dbReference>
<keyword evidence="6" id="KW-0614">Plasmid</keyword>
<organism evidence="6 7">
    <name type="scientific">Fulvitalea axinellae</name>
    <dbReference type="NCBI Taxonomy" id="1182444"/>
    <lineage>
        <taxon>Bacteria</taxon>
        <taxon>Pseudomonadati</taxon>
        <taxon>Bacteroidota</taxon>
        <taxon>Cytophagia</taxon>
        <taxon>Cytophagales</taxon>
        <taxon>Persicobacteraceae</taxon>
        <taxon>Fulvitalea</taxon>
    </lineage>
</organism>
<dbReference type="GO" id="GO:0003677">
    <property type="term" value="F:DNA binding"/>
    <property type="evidence" value="ECO:0007669"/>
    <property type="project" value="InterPro"/>
</dbReference>
<dbReference type="Pfam" id="PF04542">
    <property type="entry name" value="Sigma70_r2"/>
    <property type="match status" value="1"/>
</dbReference>
<proteinExistence type="inferred from homology"/>
<geneLocation type="plasmid" evidence="6 7">
    <name>pFA2</name>
</geneLocation>
<evidence type="ECO:0000256" key="1">
    <source>
        <dbReference type="ARBA" id="ARBA00010641"/>
    </source>
</evidence>
<dbReference type="InterPro" id="IPR013325">
    <property type="entry name" value="RNA_pol_sigma_r2"/>
</dbReference>
<keyword evidence="7" id="KW-1185">Reference proteome</keyword>
<dbReference type="KEGG" id="fax:FUAX_44110"/>
<evidence type="ECO:0000256" key="4">
    <source>
        <dbReference type="ARBA" id="ARBA00023163"/>
    </source>
</evidence>
<evidence type="ECO:0000313" key="6">
    <source>
        <dbReference type="EMBL" id="BDD11979.1"/>
    </source>
</evidence>
<keyword evidence="3" id="KW-0731">Sigma factor</keyword>
<dbReference type="SUPFAM" id="SSF88659">
    <property type="entry name" value="Sigma3 and sigma4 domains of RNA polymerase sigma factors"/>
    <property type="match status" value="1"/>
</dbReference>
<dbReference type="SUPFAM" id="SSF88946">
    <property type="entry name" value="Sigma2 domain of RNA polymerase sigma factors"/>
    <property type="match status" value="1"/>
</dbReference>
<dbReference type="NCBIfam" id="TIGR02937">
    <property type="entry name" value="sigma70-ECF"/>
    <property type="match status" value="1"/>
</dbReference>
<dbReference type="Proteomes" id="UP001348817">
    <property type="component" value="Plasmid pFA2"/>
</dbReference>
<dbReference type="RefSeq" id="WP_338395131.1">
    <property type="nucleotide sequence ID" value="NZ_AP025316.1"/>
</dbReference>
<keyword evidence="2" id="KW-0805">Transcription regulation</keyword>
<evidence type="ECO:0000256" key="3">
    <source>
        <dbReference type="ARBA" id="ARBA00023082"/>
    </source>
</evidence>
<dbReference type="Gene3D" id="1.10.10.10">
    <property type="entry name" value="Winged helix-like DNA-binding domain superfamily/Winged helix DNA-binding domain"/>
    <property type="match status" value="1"/>
</dbReference>
<gene>
    <name evidence="6" type="ORF">FUAX_44110</name>
</gene>
<protein>
    <submittedName>
        <fullName evidence="6">DNA-directed RNA polymerase sigma-70 factor</fullName>
    </submittedName>
</protein>
<evidence type="ECO:0000313" key="7">
    <source>
        <dbReference type="Proteomes" id="UP001348817"/>
    </source>
</evidence>
<accession>A0AAU9CZN6</accession>
<dbReference type="GO" id="GO:0000428">
    <property type="term" value="C:DNA-directed RNA polymerase complex"/>
    <property type="evidence" value="ECO:0007669"/>
    <property type="project" value="UniProtKB-KW"/>
</dbReference>
<dbReference type="CDD" id="cd06171">
    <property type="entry name" value="Sigma70_r4"/>
    <property type="match status" value="1"/>
</dbReference>
<dbReference type="PROSITE" id="PS50043">
    <property type="entry name" value="HTH_LUXR_2"/>
    <property type="match status" value="1"/>
</dbReference>
<dbReference type="InterPro" id="IPR013324">
    <property type="entry name" value="RNA_pol_sigma_r3/r4-like"/>
</dbReference>
<dbReference type="EMBL" id="AP025316">
    <property type="protein sequence ID" value="BDD11979.1"/>
    <property type="molecule type" value="Genomic_DNA"/>
</dbReference>
<keyword evidence="4" id="KW-0804">Transcription</keyword>
<comment type="similarity">
    <text evidence="1">Belongs to the sigma-70 factor family. ECF subfamily.</text>
</comment>
<name>A0AAU9CZN6_9BACT</name>
<dbReference type="GO" id="GO:0006352">
    <property type="term" value="P:DNA-templated transcription initiation"/>
    <property type="evidence" value="ECO:0007669"/>
    <property type="project" value="InterPro"/>
</dbReference>
<keyword evidence="6" id="KW-0240">DNA-directed RNA polymerase</keyword>
<dbReference type="GO" id="GO:0016987">
    <property type="term" value="F:sigma factor activity"/>
    <property type="evidence" value="ECO:0007669"/>
    <property type="project" value="UniProtKB-KW"/>
</dbReference>
<evidence type="ECO:0000259" key="5">
    <source>
        <dbReference type="PROSITE" id="PS50043"/>
    </source>
</evidence>
<feature type="domain" description="HTH luxR-type" evidence="5">
    <location>
        <begin position="122"/>
        <end position="190"/>
    </location>
</feature>
<dbReference type="PANTHER" id="PTHR43133">
    <property type="entry name" value="RNA POLYMERASE ECF-TYPE SIGMA FACTO"/>
    <property type="match status" value="1"/>
</dbReference>
<sequence length="194" mass="22542">MYGDDFYLERLREGSLVAYEYFFNRYSGVLFGYAFHLLQDRQAAEDLVQDVYLKLWNNKAKLRPSASLKPYLFRSAFNAYMDMRRHLAVREKFDRRFFVEPERTSDDNADSPMIITEMGERITEALDTLTESQRAVFVKCKMEGKKYSDVAEEMGVSIKTVEAHMTKAKKKLGVALRDYAPAITVVLLLGRDFL</sequence>
<dbReference type="InterPro" id="IPR039425">
    <property type="entry name" value="RNA_pol_sigma-70-like"/>
</dbReference>
<dbReference type="Gene3D" id="1.10.1740.10">
    <property type="match status" value="1"/>
</dbReference>
<dbReference type="InterPro" id="IPR013249">
    <property type="entry name" value="RNA_pol_sigma70_r4_t2"/>
</dbReference>
<dbReference type="InterPro" id="IPR036388">
    <property type="entry name" value="WH-like_DNA-bd_sf"/>
</dbReference>
<dbReference type="NCBIfam" id="TIGR02985">
    <property type="entry name" value="Sig70_bacteroi1"/>
    <property type="match status" value="1"/>
</dbReference>
<dbReference type="SMART" id="SM00421">
    <property type="entry name" value="HTH_LUXR"/>
    <property type="match status" value="1"/>
</dbReference>
<dbReference type="Pfam" id="PF08281">
    <property type="entry name" value="Sigma70_r4_2"/>
    <property type="match status" value="1"/>
</dbReference>